<dbReference type="InterPro" id="IPR016763">
    <property type="entry name" value="VAP"/>
</dbReference>
<evidence type="ECO:0000313" key="5">
    <source>
        <dbReference type="EMBL" id="RCN52393.1"/>
    </source>
</evidence>
<comment type="similarity">
    <text evidence="1">Belongs to the VAMP-associated protein (VAP) (TC 9.B.17) family.</text>
</comment>
<feature type="region of interest" description="Disordered" evidence="3">
    <location>
        <begin position="238"/>
        <end position="266"/>
    </location>
</feature>
<dbReference type="AlphaFoldDB" id="A0A368H6Z6"/>
<keyword evidence="2" id="KW-0206">Cytoskeleton</keyword>
<feature type="region of interest" description="Disordered" evidence="3">
    <location>
        <begin position="117"/>
        <end position="204"/>
    </location>
</feature>
<organism evidence="5 6">
    <name type="scientific">Ancylostoma caninum</name>
    <name type="common">Dog hookworm</name>
    <dbReference type="NCBI Taxonomy" id="29170"/>
    <lineage>
        <taxon>Eukaryota</taxon>
        <taxon>Metazoa</taxon>
        <taxon>Ecdysozoa</taxon>
        <taxon>Nematoda</taxon>
        <taxon>Chromadorea</taxon>
        <taxon>Rhabditida</taxon>
        <taxon>Rhabditina</taxon>
        <taxon>Rhabditomorpha</taxon>
        <taxon>Strongyloidea</taxon>
        <taxon>Ancylostomatidae</taxon>
        <taxon>Ancylostomatinae</taxon>
        <taxon>Ancylostoma</taxon>
    </lineage>
</organism>
<comment type="function">
    <text evidence="2">Central component in molecular interactions underlying sperm crawling. Forms an extensive filament system that extends from sperm villipoda, along the leading edge of the pseudopod.</text>
</comment>
<dbReference type="SUPFAM" id="SSF49354">
    <property type="entry name" value="PapD-like"/>
    <property type="match status" value="1"/>
</dbReference>
<keyword evidence="2" id="KW-0963">Cytoplasm</keyword>
<dbReference type="EMBL" id="JOJR01000007">
    <property type="protein sequence ID" value="RCN52393.1"/>
    <property type="molecule type" value="Genomic_DNA"/>
</dbReference>
<evidence type="ECO:0000256" key="3">
    <source>
        <dbReference type="SAM" id="MobiDB-lite"/>
    </source>
</evidence>
<dbReference type="Proteomes" id="UP000252519">
    <property type="component" value="Unassembled WGS sequence"/>
</dbReference>
<proteinExistence type="inferred from homology"/>
<dbReference type="GO" id="GO:0033149">
    <property type="term" value="F:FFAT motif binding"/>
    <property type="evidence" value="ECO:0007669"/>
    <property type="project" value="TreeGrafter"/>
</dbReference>
<dbReference type="Pfam" id="PF00635">
    <property type="entry name" value="Motile_Sperm"/>
    <property type="match status" value="1"/>
</dbReference>
<name>A0A368H6Z6_ANCCA</name>
<dbReference type="InterPro" id="IPR000535">
    <property type="entry name" value="MSP_dom"/>
</dbReference>
<feature type="domain" description="MSP" evidence="4">
    <location>
        <begin position="1"/>
        <end position="111"/>
    </location>
</feature>
<dbReference type="GO" id="GO:0090158">
    <property type="term" value="P:endoplasmic reticulum membrane organization"/>
    <property type="evidence" value="ECO:0007669"/>
    <property type="project" value="TreeGrafter"/>
</dbReference>
<dbReference type="Gene3D" id="2.60.40.10">
    <property type="entry name" value="Immunoglobulins"/>
    <property type="match status" value="1"/>
</dbReference>
<feature type="compositionally biased region" description="Acidic residues" evidence="3">
    <location>
        <begin position="242"/>
        <end position="251"/>
    </location>
</feature>
<evidence type="ECO:0000256" key="2">
    <source>
        <dbReference type="RuleBase" id="RU003425"/>
    </source>
</evidence>
<dbReference type="InterPro" id="IPR013783">
    <property type="entry name" value="Ig-like_fold"/>
</dbReference>
<dbReference type="GO" id="GO:0061817">
    <property type="term" value="P:endoplasmic reticulum-plasma membrane tethering"/>
    <property type="evidence" value="ECO:0007669"/>
    <property type="project" value="TreeGrafter"/>
</dbReference>
<dbReference type="InterPro" id="IPR008962">
    <property type="entry name" value="PapD-like_sf"/>
</dbReference>
<gene>
    <name evidence="5" type="ORF">ANCCAN_01435</name>
</gene>
<protein>
    <recommendedName>
        <fullName evidence="2">Major sperm protein</fullName>
    </recommendedName>
</protein>
<keyword evidence="6" id="KW-1185">Reference proteome</keyword>
<sequence>MPNCSKQMAEMTIANESEKTYMFKMKSTRPGMFKMRPVYGAVQPNEKTTVRLIFKGLKPGQEAPRRERFTIVTAVAPSATVNTEKVWKMQKYQEKLCEGDVAKKKFRILFFGVNDQEEDEDEKEDAKEGVKDKDGDKDKDKDKDQDKGKGKSKEKASDKDKEKDKDKDGDKAGDKKKDQDEKKKIEEVNPKDKEKEKISKEKVTVQKEKEIITNVIVKKEFIQAPQRKLVVMMYRDRKDEDSLSGDDDGDDISAIKPVAQHGDQNTTRATFFFS</sequence>
<dbReference type="PANTHER" id="PTHR10809:SF144">
    <property type="entry name" value="MAJOR SPERM PROTEIN"/>
    <property type="match status" value="1"/>
</dbReference>
<evidence type="ECO:0000259" key="4">
    <source>
        <dbReference type="PROSITE" id="PS50202"/>
    </source>
</evidence>
<reference evidence="5 6" key="1">
    <citation type="submission" date="2014-10" db="EMBL/GenBank/DDBJ databases">
        <title>Draft genome of the hookworm Ancylostoma caninum.</title>
        <authorList>
            <person name="Mitreva M."/>
        </authorList>
    </citation>
    <scope>NUCLEOTIDE SEQUENCE [LARGE SCALE GENOMIC DNA]</scope>
    <source>
        <strain evidence="5 6">Baltimore</strain>
    </source>
</reference>
<feature type="compositionally biased region" description="Basic and acidic residues" evidence="3">
    <location>
        <begin position="124"/>
        <end position="204"/>
    </location>
</feature>
<evidence type="ECO:0000256" key="1">
    <source>
        <dbReference type="ARBA" id="ARBA00008932"/>
    </source>
</evidence>
<dbReference type="PROSITE" id="PS50202">
    <property type="entry name" value="MSP"/>
    <property type="match status" value="1"/>
</dbReference>
<dbReference type="GO" id="GO:0005789">
    <property type="term" value="C:endoplasmic reticulum membrane"/>
    <property type="evidence" value="ECO:0007669"/>
    <property type="project" value="InterPro"/>
</dbReference>
<comment type="caution">
    <text evidence="5">The sequence shown here is derived from an EMBL/GenBank/DDBJ whole genome shotgun (WGS) entry which is preliminary data.</text>
</comment>
<dbReference type="STRING" id="29170.A0A368H6Z6"/>
<evidence type="ECO:0000313" key="6">
    <source>
        <dbReference type="Proteomes" id="UP000252519"/>
    </source>
</evidence>
<dbReference type="OrthoDB" id="5873870at2759"/>
<accession>A0A368H6Z6</accession>
<dbReference type="GO" id="GO:0005886">
    <property type="term" value="C:plasma membrane"/>
    <property type="evidence" value="ECO:0007669"/>
    <property type="project" value="TreeGrafter"/>
</dbReference>
<dbReference type="PANTHER" id="PTHR10809">
    <property type="entry name" value="VESICLE-ASSOCIATED MEMBRANE PROTEIN-ASSOCIATED PROTEIN"/>
    <property type="match status" value="1"/>
</dbReference>